<feature type="region of interest" description="Disordered" evidence="1">
    <location>
        <begin position="29"/>
        <end position="63"/>
    </location>
</feature>
<gene>
    <name evidence="2" type="ORF">PoB_006871800</name>
</gene>
<dbReference type="Proteomes" id="UP000735302">
    <property type="component" value="Unassembled WGS sequence"/>
</dbReference>
<reference evidence="2 3" key="1">
    <citation type="journal article" date="2021" name="Elife">
        <title>Chloroplast acquisition without the gene transfer in kleptoplastic sea slugs, Plakobranchus ocellatus.</title>
        <authorList>
            <person name="Maeda T."/>
            <person name="Takahashi S."/>
            <person name="Yoshida T."/>
            <person name="Shimamura S."/>
            <person name="Takaki Y."/>
            <person name="Nagai Y."/>
            <person name="Toyoda A."/>
            <person name="Suzuki Y."/>
            <person name="Arimoto A."/>
            <person name="Ishii H."/>
            <person name="Satoh N."/>
            <person name="Nishiyama T."/>
            <person name="Hasebe M."/>
            <person name="Maruyama T."/>
            <person name="Minagawa J."/>
            <person name="Obokata J."/>
            <person name="Shigenobu S."/>
        </authorList>
    </citation>
    <scope>NUCLEOTIDE SEQUENCE [LARGE SCALE GENOMIC DNA]</scope>
</reference>
<accession>A0AAV4DD89</accession>
<comment type="caution">
    <text evidence="2">The sequence shown here is derived from an EMBL/GenBank/DDBJ whole genome shotgun (WGS) entry which is preliminary data.</text>
</comment>
<evidence type="ECO:0000313" key="2">
    <source>
        <dbReference type="EMBL" id="GFO42213.1"/>
    </source>
</evidence>
<sequence>MEALVKACDYQFILRNNLMMFSILNPQQGDFRLSGSPSDHGAGGGARTRDRGIPADLSSDSLVTEPLTPRRNRVRGVGDTIDRESAVRSKVTLLSRATGGLA</sequence>
<protein>
    <submittedName>
        <fullName evidence="2">Uncharacterized protein</fullName>
    </submittedName>
</protein>
<keyword evidence="3" id="KW-1185">Reference proteome</keyword>
<dbReference type="EMBL" id="BLXT01007768">
    <property type="protein sequence ID" value="GFO42213.1"/>
    <property type="molecule type" value="Genomic_DNA"/>
</dbReference>
<name>A0AAV4DD89_9GAST</name>
<dbReference type="AlphaFoldDB" id="A0AAV4DD89"/>
<proteinExistence type="predicted"/>
<evidence type="ECO:0000313" key="3">
    <source>
        <dbReference type="Proteomes" id="UP000735302"/>
    </source>
</evidence>
<organism evidence="2 3">
    <name type="scientific">Plakobranchus ocellatus</name>
    <dbReference type="NCBI Taxonomy" id="259542"/>
    <lineage>
        <taxon>Eukaryota</taxon>
        <taxon>Metazoa</taxon>
        <taxon>Spiralia</taxon>
        <taxon>Lophotrochozoa</taxon>
        <taxon>Mollusca</taxon>
        <taxon>Gastropoda</taxon>
        <taxon>Heterobranchia</taxon>
        <taxon>Euthyneura</taxon>
        <taxon>Panpulmonata</taxon>
        <taxon>Sacoglossa</taxon>
        <taxon>Placobranchoidea</taxon>
        <taxon>Plakobranchidae</taxon>
        <taxon>Plakobranchus</taxon>
    </lineage>
</organism>
<evidence type="ECO:0000256" key="1">
    <source>
        <dbReference type="SAM" id="MobiDB-lite"/>
    </source>
</evidence>